<proteinExistence type="predicted"/>
<dbReference type="SUPFAM" id="SSF50965">
    <property type="entry name" value="Galactose oxidase, central domain"/>
    <property type="match status" value="1"/>
</dbReference>
<dbReference type="PANTHER" id="PTHR46093:SF3">
    <property type="entry name" value="ACYL-COA-BINDING DOMAIN-CONTAINING PROTEIN 4"/>
    <property type="match status" value="1"/>
</dbReference>
<gene>
    <name evidence="4" type="ORF">Ctob_001222</name>
</gene>
<dbReference type="InterPro" id="IPR011043">
    <property type="entry name" value="Gal_Oxase/kelch_b-propeller"/>
</dbReference>
<evidence type="ECO:0000256" key="3">
    <source>
        <dbReference type="SAM" id="MobiDB-lite"/>
    </source>
</evidence>
<dbReference type="AlphaFoldDB" id="A0A0M0JMJ9"/>
<dbReference type="SUPFAM" id="SSF81296">
    <property type="entry name" value="E set domains"/>
    <property type="match status" value="1"/>
</dbReference>
<evidence type="ECO:0008006" key="6">
    <source>
        <dbReference type="Google" id="ProtNLM"/>
    </source>
</evidence>
<dbReference type="Gene3D" id="2.120.10.80">
    <property type="entry name" value="Kelch-type beta propeller"/>
    <property type="match status" value="2"/>
</dbReference>
<dbReference type="SUPFAM" id="SSF117281">
    <property type="entry name" value="Kelch motif"/>
    <property type="match status" value="1"/>
</dbReference>
<reference evidence="5" key="1">
    <citation type="journal article" date="2015" name="PLoS Genet.">
        <title>Genome Sequence and Transcriptome Analyses of Chrysochromulina tobin: Metabolic Tools for Enhanced Algal Fitness in the Prominent Order Prymnesiales (Haptophyceae).</title>
        <authorList>
            <person name="Hovde B.T."/>
            <person name="Deodato C.R."/>
            <person name="Hunsperger H.M."/>
            <person name="Ryken S.A."/>
            <person name="Yost W."/>
            <person name="Jha R.K."/>
            <person name="Patterson J."/>
            <person name="Monnat R.J. Jr."/>
            <person name="Barlow S.B."/>
            <person name="Starkenburg S.R."/>
            <person name="Cattolico R.A."/>
        </authorList>
    </citation>
    <scope>NUCLEOTIDE SEQUENCE</scope>
    <source>
        <strain evidence="5">CCMP291</strain>
    </source>
</reference>
<accession>A0A0M0JMJ9</accession>
<dbReference type="InterPro" id="IPR013783">
    <property type="entry name" value="Ig-like_fold"/>
</dbReference>
<protein>
    <recommendedName>
        <fullName evidence="6">IPT/TIG domain-containing protein</fullName>
    </recommendedName>
</protein>
<feature type="region of interest" description="Disordered" evidence="3">
    <location>
        <begin position="299"/>
        <end position="321"/>
    </location>
</feature>
<dbReference type="PANTHER" id="PTHR46093">
    <property type="entry name" value="ACYL-COA-BINDING DOMAIN-CONTAINING PROTEIN 5"/>
    <property type="match status" value="1"/>
</dbReference>
<dbReference type="OrthoDB" id="4447at2759"/>
<keyword evidence="5" id="KW-1185">Reference proteome</keyword>
<dbReference type="EMBL" id="JWZX01002659">
    <property type="protein sequence ID" value="KOO27824.1"/>
    <property type="molecule type" value="Genomic_DNA"/>
</dbReference>
<evidence type="ECO:0000313" key="4">
    <source>
        <dbReference type="EMBL" id="KOO27824.1"/>
    </source>
</evidence>
<organism evidence="4 5">
    <name type="scientific">Chrysochromulina tobinii</name>
    <dbReference type="NCBI Taxonomy" id="1460289"/>
    <lineage>
        <taxon>Eukaryota</taxon>
        <taxon>Haptista</taxon>
        <taxon>Haptophyta</taxon>
        <taxon>Prymnesiophyceae</taxon>
        <taxon>Prymnesiales</taxon>
        <taxon>Chrysochromulinaceae</taxon>
        <taxon>Chrysochromulina</taxon>
    </lineage>
</organism>
<dbReference type="Proteomes" id="UP000037460">
    <property type="component" value="Unassembled WGS sequence"/>
</dbReference>
<dbReference type="InterPro" id="IPR015915">
    <property type="entry name" value="Kelch-typ_b-propeller"/>
</dbReference>
<sequence>MRRPVPRGADQLTTATCANGGSCSVGSTSQMPALASLYPASLTLSMLAPPGGPAEGGTEVRLFGAGLAALAHHHMLGCDFAGITVPARIETNGALQCTTPATPVADVVAVRFTRDAGTSWVSGNLSYRYYDPPRVRGLQPRRGAIAGGDIVLVTGAGFGPYADLDDANMALCRFGSHELTPPSGDGILQPTGAALADAPLRTHQPRHVTTPASVLHGGALRCKSPATSAIGAHYVTVSLNGHDFSRDEISFEYYDSWHRPLVGGIAPPTRREHAVARLGRSLWVFGGTGDVRTLSSVRWRSTPRSGRGGTRRDGTLDLGDHEVPNVLRNDMHELRADQVGHFYASLSAPSLAWNEVRYVTLEHATASPGRAAGPMGAEMGAGLLSAGSGSSLGGSNTTFTLTPGEAPRARCGHTLTAVGDRLVLVGGEAESYIEYQLGERFRVRGAQTTTVPLTPRARSTAGDVTMPSAMDPAATMWRGFDAVEGVPPELGSEPADGGELGERWQEDPVWVTEAPKTTFHLDEEMSFSHVAQGDAIRPIRDDLDYVDEAQHLGSDVHVQRREELSDAYVFEPASHAWLRLEPGLGVAGGVGMRLAARAGHTAAAVSPSSLVVFGGWRQRACKQALPCSEFLNDLQLLRLERAQPQVACLDSDCLLHQVACLDSCISASDGASPWASDGACDDGGPGSEYSKCSRGTDCSDCGPRLSELELPTPLSDGDVAADAQGVEAAARLRETRGRWERPVFDGVAPLPRRGHSMTRVSPHLLGVGGDGAEADGRFEADAEGARHGAVEGQSTAEAAAVEAEAGVAAQPEEDGDVALLVMFGASWLWNTTTQEGHSIFLNDVHLLQRVNATWSWQRLVVSGSPPRPRASHTATVTPDGQRLLVYGGYDEQGALADAHLLDLSHAPPVWWQLHTTGNTPATARFAHTATLFGTDLLIFGGLPAAGGASSSIELLNLVSLEMQTSAPLAARLAADAGLNSSCSLILGSEGSPVQSYSCRAATLR</sequence>
<evidence type="ECO:0000256" key="2">
    <source>
        <dbReference type="ARBA" id="ARBA00022737"/>
    </source>
</evidence>
<keyword evidence="1" id="KW-0880">Kelch repeat</keyword>
<evidence type="ECO:0000313" key="5">
    <source>
        <dbReference type="Proteomes" id="UP000037460"/>
    </source>
</evidence>
<dbReference type="Pfam" id="PF24681">
    <property type="entry name" value="Kelch_KLHDC2_KLHL20_DRC7"/>
    <property type="match status" value="1"/>
</dbReference>
<evidence type="ECO:0000256" key="1">
    <source>
        <dbReference type="ARBA" id="ARBA00022441"/>
    </source>
</evidence>
<comment type="caution">
    <text evidence="4">The sequence shown here is derived from an EMBL/GenBank/DDBJ whole genome shotgun (WGS) entry which is preliminary data.</text>
</comment>
<dbReference type="InterPro" id="IPR014756">
    <property type="entry name" value="Ig_E-set"/>
</dbReference>
<feature type="compositionally biased region" description="Basic and acidic residues" evidence="3">
    <location>
        <begin position="310"/>
        <end position="321"/>
    </location>
</feature>
<name>A0A0M0JMJ9_9EUKA</name>
<dbReference type="Gene3D" id="2.60.40.10">
    <property type="entry name" value="Immunoglobulins"/>
    <property type="match status" value="2"/>
</dbReference>
<keyword evidence="2" id="KW-0677">Repeat</keyword>